<feature type="compositionally biased region" description="Gly residues" evidence="7">
    <location>
        <begin position="217"/>
        <end position="228"/>
    </location>
</feature>
<feature type="compositionally biased region" description="Polar residues" evidence="7">
    <location>
        <begin position="181"/>
        <end position="204"/>
    </location>
</feature>
<evidence type="ECO:0000256" key="7">
    <source>
        <dbReference type="SAM" id="MobiDB-lite"/>
    </source>
</evidence>
<dbReference type="InterPro" id="IPR051907">
    <property type="entry name" value="DoxX-like_oxidoreductase"/>
</dbReference>
<feature type="compositionally biased region" description="Polar residues" evidence="7">
    <location>
        <begin position="22"/>
        <end position="31"/>
    </location>
</feature>
<evidence type="ECO:0000256" key="8">
    <source>
        <dbReference type="SAM" id="Phobius"/>
    </source>
</evidence>
<comment type="caution">
    <text evidence="9">The sequence shown here is derived from an EMBL/GenBank/DDBJ whole genome shotgun (WGS) entry which is preliminary data.</text>
</comment>
<comment type="similarity">
    <text evidence="2">Belongs to the DoxX family.</text>
</comment>
<feature type="transmembrane region" description="Helical" evidence="8">
    <location>
        <begin position="410"/>
        <end position="430"/>
    </location>
</feature>
<evidence type="ECO:0000256" key="6">
    <source>
        <dbReference type="ARBA" id="ARBA00023136"/>
    </source>
</evidence>
<feature type="compositionally biased region" description="Basic and acidic residues" evidence="7">
    <location>
        <begin position="258"/>
        <end position="277"/>
    </location>
</feature>
<feature type="transmembrane region" description="Helical" evidence="8">
    <location>
        <begin position="344"/>
        <end position="363"/>
    </location>
</feature>
<dbReference type="GO" id="GO:0005886">
    <property type="term" value="C:plasma membrane"/>
    <property type="evidence" value="ECO:0007669"/>
    <property type="project" value="UniProtKB-SubCell"/>
</dbReference>
<dbReference type="InterPro" id="IPR032808">
    <property type="entry name" value="DoxX"/>
</dbReference>
<reference evidence="9 10" key="1">
    <citation type="submission" date="2017-07" db="EMBL/GenBank/DDBJ databases">
        <title>Draft whole genome sequences of clinical Proprionibacteriaceae strains.</title>
        <authorList>
            <person name="Bernier A.-M."/>
            <person name="Bernard K."/>
            <person name="Domingo M.-C."/>
        </authorList>
    </citation>
    <scope>NUCLEOTIDE SEQUENCE [LARGE SCALE GENOMIC DNA]</scope>
    <source>
        <strain evidence="9 10">NML 160184</strain>
    </source>
</reference>
<feature type="compositionally biased region" description="Low complexity" evidence="7">
    <location>
        <begin position="72"/>
        <end position="89"/>
    </location>
</feature>
<evidence type="ECO:0000256" key="4">
    <source>
        <dbReference type="ARBA" id="ARBA00022692"/>
    </source>
</evidence>
<keyword evidence="5 8" id="KW-1133">Transmembrane helix</keyword>
<dbReference type="PANTHER" id="PTHR33452:SF1">
    <property type="entry name" value="INNER MEMBRANE PROTEIN YPHA-RELATED"/>
    <property type="match status" value="1"/>
</dbReference>
<sequence length="443" mass="45586">MTSNSKDDSAVPQESAAGEGTDVNQESTESLFRNARDNRADSASGNREQTGTPSVAEKIMGQQPTTDGGTTADPAPGQQPDQQAGVPQDSAAETGPDTGAVNPASDRPTSDGPTSDGPTNDSPTSGAGSTSPAPGQQLGGALPGDTTSTVGQDIRTQDSSRTPGAAAAYGEGADDDAEPTQVVSNQPVDDPEATQQIPRSQDSTHSQDRDHSAAAGAGVGAGAAGAGLGAAASSRRDDPAPTQQMPPVEEQPVQEQPRTTDRQARDRALGTRERLPEEPAQQVQQTQPSAPVVQKPTTHKFFPSLGLFLFRVVLGGIMGIHGIQHFQDLPGTQEFFGQTVLPEPSILAIVVAVCEVLIALSLITGFLTRLSGLGVTLITGGALALVYWGAFSPFQPGVPGFSGELELMLAISGFLLLTIGAGGWSMDAALTRGRRRRKAAARA</sequence>
<dbReference type="RefSeq" id="WP_094451682.1">
    <property type="nucleotide sequence ID" value="NZ_NMVI01000027.1"/>
</dbReference>
<organism evidence="9 10">
    <name type="scientific">Parenemella sanctibonifatiensis</name>
    <dbReference type="NCBI Taxonomy" id="2016505"/>
    <lineage>
        <taxon>Bacteria</taxon>
        <taxon>Bacillati</taxon>
        <taxon>Actinomycetota</taxon>
        <taxon>Actinomycetes</taxon>
        <taxon>Propionibacteriales</taxon>
        <taxon>Propionibacteriaceae</taxon>
        <taxon>Parenemella</taxon>
    </lineage>
</organism>
<gene>
    <name evidence="9" type="ORF">CGZ92_12340</name>
</gene>
<feature type="compositionally biased region" description="Polar residues" evidence="7">
    <location>
        <begin position="111"/>
        <end position="134"/>
    </location>
</feature>
<evidence type="ECO:0000313" key="10">
    <source>
        <dbReference type="Proteomes" id="UP000216533"/>
    </source>
</evidence>
<accession>A0A255DZ45</accession>
<keyword evidence="4 8" id="KW-0812">Transmembrane</keyword>
<feature type="region of interest" description="Disordered" evidence="7">
    <location>
        <begin position="1"/>
        <end position="295"/>
    </location>
</feature>
<dbReference type="PANTHER" id="PTHR33452">
    <property type="entry name" value="OXIDOREDUCTASE CATD-RELATED"/>
    <property type="match status" value="1"/>
</dbReference>
<keyword evidence="3" id="KW-1003">Cell membrane</keyword>
<protein>
    <recommendedName>
        <fullName evidence="11">DoxX family protein</fullName>
    </recommendedName>
</protein>
<dbReference type="Proteomes" id="UP000216533">
    <property type="component" value="Unassembled WGS sequence"/>
</dbReference>
<evidence type="ECO:0000256" key="1">
    <source>
        <dbReference type="ARBA" id="ARBA00004651"/>
    </source>
</evidence>
<evidence type="ECO:0000256" key="5">
    <source>
        <dbReference type="ARBA" id="ARBA00022989"/>
    </source>
</evidence>
<evidence type="ECO:0000256" key="3">
    <source>
        <dbReference type="ARBA" id="ARBA00022475"/>
    </source>
</evidence>
<dbReference type="EMBL" id="NMVI01000027">
    <property type="protein sequence ID" value="OYN84619.1"/>
    <property type="molecule type" value="Genomic_DNA"/>
</dbReference>
<name>A0A255DZ45_9ACTN</name>
<comment type="subcellular location">
    <subcellularLocation>
        <location evidence="1">Cell membrane</location>
        <topology evidence="1">Multi-pass membrane protein</topology>
    </subcellularLocation>
</comment>
<dbReference type="Pfam" id="PF07681">
    <property type="entry name" value="DoxX"/>
    <property type="match status" value="1"/>
</dbReference>
<feature type="transmembrane region" description="Helical" evidence="8">
    <location>
        <begin position="305"/>
        <end position="324"/>
    </location>
</feature>
<evidence type="ECO:0008006" key="11">
    <source>
        <dbReference type="Google" id="ProtNLM"/>
    </source>
</evidence>
<feature type="compositionally biased region" description="Polar residues" evidence="7">
    <location>
        <begin position="41"/>
        <end position="53"/>
    </location>
</feature>
<dbReference type="AlphaFoldDB" id="A0A255DZ45"/>
<feature type="compositionally biased region" description="Low complexity" evidence="7">
    <location>
        <begin position="241"/>
        <end position="257"/>
    </location>
</feature>
<feature type="transmembrane region" description="Helical" evidence="8">
    <location>
        <begin position="370"/>
        <end position="390"/>
    </location>
</feature>
<evidence type="ECO:0000256" key="2">
    <source>
        <dbReference type="ARBA" id="ARBA00006679"/>
    </source>
</evidence>
<evidence type="ECO:0000313" key="9">
    <source>
        <dbReference type="EMBL" id="OYN84619.1"/>
    </source>
</evidence>
<keyword evidence="6 8" id="KW-0472">Membrane</keyword>
<proteinExistence type="inferred from homology"/>